<dbReference type="SMART" id="SM00355">
    <property type="entry name" value="ZnF_C2H2"/>
    <property type="match status" value="3"/>
</dbReference>
<evidence type="ECO:0000256" key="5">
    <source>
        <dbReference type="ARBA" id="ARBA00022833"/>
    </source>
</evidence>
<keyword evidence="3" id="KW-0677">Repeat</keyword>
<dbReference type="Gene3D" id="3.30.160.60">
    <property type="entry name" value="Classic Zinc Finger"/>
    <property type="match status" value="1"/>
</dbReference>
<evidence type="ECO:0000256" key="1">
    <source>
        <dbReference type="ARBA" id="ARBA00004123"/>
    </source>
</evidence>
<dbReference type="GO" id="GO:0000978">
    <property type="term" value="F:RNA polymerase II cis-regulatory region sequence-specific DNA binding"/>
    <property type="evidence" value="ECO:0007669"/>
    <property type="project" value="TreeGrafter"/>
</dbReference>
<dbReference type="InterPro" id="IPR013087">
    <property type="entry name" value="Znf_C2H2_type"/>
</dbReference>
<accession>A0AAD5TG81</accession>
<evidence type="ECO:0000256" key="6">
    <source>
        <dbReference type="ARBA" id="ARBA00023242"/>
    </source>
</evidence>
<dbReference type="EMBL" id="JADGJQ010000054">
    <property type="protein sequence ID" value="KAJ3175271.1"/>
    <property type="molecule type" value="Genomic_DNA"/>
</dbReference>
<proteinExistence type="predicted"/>
<protein>
    <recommendedName>
        <fullName evidence="9">C2H2-type domain-containing protein</fullName>
    </recommendedName>
</protein>
<keyword evidence="4 7" id="KW-0863">Zinc-finger</keyword>
<dbReference type="PROSITE" id="PS50157">
    <property type="entry name" value="ZINC_FINGER_C2H2_2"/>
    <property type="match status" value="1"/>
</dbReference>
<dbReference type="PANTHER" id="PTHR24388">
    <property type="entry name" value="ZINC FINGER PROTEIN"/>
    <property type="match status" value="1"/>
</dbReference>
<dbReference type="GO" id="GO:0005634">
    <property type="term" value="C:nucleus"/>
    <property type="evidence" value="ECO:0007669"/>
    <property type="project" value="UniProtKB-SubCell"/>
</dbReference>
<feature type="domain" description="C2H2-type" evidence="9">
    <location>
        <begin position="450"/>
        <end position="480"/>
    </location>
</feature>
<evidence type="ECO:0000313" key="11">
    <source>
        <dbReference type="Proteomes" id="UP001212152"/>
    </source>
</evidence>
<sequence>MLACVPASQVVTSFTALELPCANPPAYNSCPRSRAASPLAVGDFAENCSAIAAASDISVKAPASAAQNVWPSPASSSSFGTSDYPVTESDAFERAISEAQAAGFAMGAAFAAGLNRPHEQRDPVSPSAMFPSLPDLFENVPIQSPVSIVYPTVDDVVAEAEWDLIVDELLSSPSTWSDSSFPSQASPAMPDFSSPEHAPAGHSFPSIDSTFADSLVPAATSTAANNSFDALRSYANLDFLDESEQATLPNSIDPLDFVFGEQAAAVIQEANDCSPQVTEEDVAWLNAIVNPEGTLNPFLAALLDMEMDLAHSESSSSPASSIASCFPEFGQTWMPIKDAITLPSMTSEPALTLPSDAQPLAELPPFSLLDPELACMPTSEIHALPSAPSIESRTLTSAPKAASPAARNVALKLEAPVAVTKSAPPRPQGPNADEIYANILKTVPESDGSFACAFATCDRRFARRYNLKTHFAAAHCDIREFRCTECKRAPFARKYDLIRHLEKHRRYQCVNCDAAHFASALEVEEHRAKAHKRGKLRHRCAESARSVPPAKRRAI</sequence>
<evidence type="ECO:0000256" key="8">
    <source>
        <dbReference type="SAM" id="MobiDB-lite"/>
    </source>
</evidence>
<gene>
    <name evidence="10" type="ORF">HDU87_006353</name>
</gene>
<feature type="compositionally biased region" description="Low complexity" evidence="8">
    <location>
        <begin position="174"/>
        <end position="183"/>
    </location>
</feature>
<organism evidence="10 11">
    <name type="scientific">Geranomyces variabilis</name>
    <dbReference type="NCBI Taxonomy" id="109894"/>
    <lineage>
        <taxon>Eukaryota</taxon>
        <taxon>Fungi</taxon>
        <taxon>Fungi incertae sedis</taxon>
        <taxon>Chytridiomycota</taxon>
        <taxon>Chytridiomycota incertae sedis</taxon>
        <taxon>Chytridiomycetes</taxon>
        <taxon>Spizellomycetales</taxon>
        <taxon>Powellomycetaceae</taxon>
        <taxon>Geranomyces</taxon>
    </lineage>
</organism>
<feature type="region of interest" description="Disordered" evidence="8">
    <location>
        <begin position="174"/>
        <end position="204"/>
    </location>
</feature>
<dbReference type="AlphaFoldDB" id="A0AAD5TG81"/>
<dbReference type="SUPFAM" id="SSF57667">
    <property type="entry name" value="beta-beta-alpha zinc fingers"/>
    <property type="match status" value="1"/>
</dbReference>
<evidence type="ECO:0000313" key="10">
    <source>
        <dbReference type="EMBL" id="KAJ3175271.1"/>
    </source>
</evidence>
<reference evidence="10" key="1">
    <citation type="submission" date="2020-05" db="EMBL/GenBank/DDBJ databases">
        <title>Phylogenomic resolution of chytrid fungi.</title>
        <authorList>
            <person name="Stajich J.E."/>
            <person name="Amses K."/>
            <person name="Simmons R."/>
            <person name="Seto K."/>
            <person name="Myers J."/>
            <person name="Bonds A."/>
            <person name="Quandt C.A."/>
            <person name="Barry K."/>
            <person name="Liu P."/>
            <person name="Grigoriev I."/>
            <person name="Longcore J.E."/>
            <person name="James T.Y."/>
        </authorList>
    </citation>
    <scope>NUCLEOTIDE SEQUENCE</scope>
    <source>
        <strain evidence="10">JEL0379</strain>
    </source>
</reference>
<name>A0AAD5TG81_9FUNG</name>
<evidence type="ECO:0000259" key="9">
    <source>
        <dbReference type="PROSITE" id="PS50157"/>
    </source>
</evidence>
<keyword evidence="5" id="KW-0862">Zinc</keyword>
<keyword evidence="6" id="KW-0539">Nucleus</keyword>
<dbReference type="InterPro" id="IPR050527">
    <property type="entry name" value="Snail/Krueppel_Znf"/>
</dbReference>
<keyword evidence="2" id="KW-0479">Metal-binding</keyword>
<dbReference type="PANTHER" id="PTHR24388:SF54">
    <property type="entry name" value="PROTEIN ESCARGOT"/>
    <property type="match status" value="1"/>
</dbReference>
<evidence type="ECO:0000256" key="2">
    <source>
        <dbReference type="ARBA" id="ARBA00022723"/>
    </source>
</evidence>
<evidence type="ECO:0000256" key="3">
    <source>
        <dbReference type="ARBA" id="ARBA00022737"/>
    </source>
</evidence>
<dbReference type="Proteomes" id="UP001212152">
    <property type="component" value="Unassembled WGS sequence"/>
</dbReference>
<dbReference type="PROSITE" id="PS00028">
    <property type="entry name" value="ZINC_FINGER_C2H2_1"/>
    <property type="match status" value="1"/>
</dbReference>
<dbReference type="InterPro" id="IPR036236">
    <property type="entry name" value="Znf_C2H2_sf"/>
</dbReference>
<comment type="subcellular location">
    <subcellularLocation>
        <location evidence="1">Nucleus</location>
    </subcellularLocation>
</comment>
<evidence type="ECO:0000256" key="7">
    <source>
        <dbReference type="PROSITE-ProRule" id="PRU00042"/>
    </source>
</evidence>
<evidence type="ECO:0000256" key="4">
    <source>
        <dbReference type="ARBA" id="ARBA00022771"/>
    </source>
</evidence>
<dbReference type="GO" id="GO:0008270">
    <property type="term" value="F:zinc ion binding"/>
    <property type="evidence" value="ECO:0007669"/>
    <property type="project" value="UniProtKB-KW"/>
</dbReference>
<comment type="caution">
    <text evidence="10">The sequence shown here is derived from an EMBL/GenBank/DDBJ whole genome shotgun (WGS) entry which is preliminary data.</text>
</comment>
<dbReference type="GO" id="GO:0000981">
    <property type="term" value="F:DNA-binding transcription factor activity, RNA polymerase II-specific"/>
    <property type="evidence" value="ECO:0007669"/>
    <property type="project" value="TreeGrafter"/>
</dbReference>
<keyword evidence="11" id="KW-1185">Reference proteome</keyword>